<reference evidence="2 3" key="1">
    <citation type="journal article" date="2016" name="PLoS ONE">
        <title>Sequence Assembly of Yarrowia lipolytica Strain W29/CLIB89 Shows Transposable Element Diversity.</title>
        <authorList>
            <person name="Magnan C."/>
            <person name="Yu J."/>
            <person name="Chang I."/>
            <person name="Jahn E."/>
            <person name="Kanomata Y."/>
            <person name="Wu J."/>
            <person name="Zeller M."/>
            <person name="Oakes M."/>
            <person name="Baldi P."/>
            <person name="Sandmeyer S."/>
        </authorList>
    </citation>
    <scope>NUCLEOTIDE SEQUENCE [LARGE SCALE GENOMIC DNA]</scope>
    <source>
        <strain evidence="3">CLIB89(W29)</strain>
    </source>
</reference>
<feature type="region of interest" description="Disordered" evidence="1">
    <location>
        <begin position="24"/>
        <end position="120"/>
    </location>
</feature>
<protein>
    <submittedName>
        <fullName evidence="2">Uncharacterized protein</fullName>
    </submittedName>
</protein>
<dbReference type="GeneID" id="94582961"/>
<dbReference type="VEuPathDB" id="FungiDB:YALI1_C17216g"/>
<evidence type="ECO:0000313" key="3">
    <source>
        <dbReference type="Proteomes" id="UP000182444"/>
    </source>
</evidence>
<dbReference type="AlphaFoldDB" id="A0A1D8NAT6"/>
<dbReference type="RefSeq" id="XP_068138428.1">
    <property type="nucleotide sequence ID" value="XM_068282327.1"/>
</dbReference>
<gene>
    <name evidence="2" type="ORF">YALI1_C17216g</name>
</gene>
<evidence type="ECO:0000256" key="1">
    <source>
        <dbReference type="SAM" id="MobiDB-lite"/>
    </source>
</evidence>
<sequence>MQVLTRSRHIVLLDGRGVIKKIIKNTSQKRVQSNKPPKTTPGNTLQVSGSLYHTSSPNQNQSTPPNSSFQTRPISILPTPPKRSLKRSRFYPSKQSSRRLLDYHENKSASDIPIGPDLID</sequence>
<dbReference type="Proteomes" id="UP000182444">
    <property type="component" value="Chromosome 1C"/>
</dbReference>
<proteinExistence type="predicted"/>
<feature type="compositionally biased region" description="Basic and acidic residues" evidence="1">
    <location>
        <begin position="99"/>
        <end position="108"/>
    </location>
</feature>
<dbReference type="EMBL" id="CP017555">
    <property type="protein sequence ID" value="AOW02742.1"/>
    <property type="molecule type" value="Genomic_DNA"/>
</dbReference>
<name>A0A1D8NAT6_YARLL</name>
<organism evidence="2 3">
    <name type="scientific">Yarrowia lipolytica</name>
    <name type="common">Candida lipolytica</name>
    <dbReference type="NCBI Taxonomy" id="4952"/>
    <lineage>
        <taxon>Eukaryota</taxon>
        <taxon>Fungi</taxon>
        <taxon>Dikarya</taxon>
        <taxon>Ascomycota</taxon>
        <taxon>Saccharomycotina</taxon>
        <taxon>Dipodascomycetes</taxon>
        <taxon>Dipodascales</taxon>
        <taxon>Dipodascales incertae sedis</taxon>
        <taxon>Yarrowia</taxon>
    </lineage>
</organism>
<feature type="compositionally biased region" description="Polar residues" evidence="1">
    <location>
        <begin position="24"/>
        <end position="73"/>
    </location>
</feature>
<accession>A0A1D8NAT6</accession>
<evidence type="ECO:0000313" key="2">
    <source>
        <dbReference type="EMBL" id="AOW02742.1"/>
    </source>
</evidence>